<evidence type="ECO:0000256" key="4">
    <source>
        <dbReference type="HAMAP-Rule" id="MF_00171"/>
    </source>
</evidence>
<comment type="caution">
    <text evidence="4">Lacks conserved residue(s) required for the propagation of feature annotation.</text>
</comment>
<dbReference type="EMBL" id="CP088295">
    <property type="protein sequence ID" value="UUY03664.1"/>
    <property type="molecule type" value="Genomic_DNA"/>
</dbReference>
<reference evidence="8" key="1">
    <citation type="submission" date="2021-11" db="EMBL/GenBank/DDBJ databases">
        <title>Cultivation dependent microbiological survey of springs from the worlds oldest radium mine currently devoted to the extraction of radon-saturated water.</title>
        <authorList>
            <person name="Kapinusova G."/>
            <person name="Smrhova T."/>
            <person name="Strejcek M."/>
            <person name="Suman J."/>
            <person name="Jani K."/>
            <person name="Pajer P."/>
            <person name="Uhlik O."/>
        </authorList>
    </citation>
    <scope>NUCLEOTIDE SEQUENCE [LARGE SCALE GENOMIC DNA]</scope>
    <source>
        <strain evidence="8">J379</strain>
    </source>
</reference>
<comment type="subunit">
    <text evidence="4">Homodimer.</text>
</comment>
<dbReference type="InterPro" id="IPR020097">
    <property type="entry name" value="PsdUridine_synth_TruA_a/b_dom"/>
</dbReference>
<feature type="domain" description="Pseudouridine synthase I TruA alpha/beta" evidence="6">
    <location>
        <begin position="138"/>
        <end position="239"/>
    </location>
</feature>
<keyword evidence="2 4" id="KW-0819">tRNA processing</keyword>
<proteinExistence type="inferred from homology"/>
<dbReference type="InterPro" id="IPR020103">
    <property type="entry name" value="PsdUridine_synth_cat_dom_sf"/>
</dbReference>
<dbReference type="SUPFAM" id="SSF55120">
    <property type="entry name" value="Pseudouridine synthase"/>
    <property type="match status" value="1"/>
</dbReference>
<accession>A0ABY5PG90</accession>
<keyword evidence="3 4" id="KW-0413">Isomerase</keyword>
<evidence type="ECO:0000313" key="8">
    <source>
        <dbReference type="Proteomes" id="UP001058860"/>
    </source>
</evidence>
<dbReference type="GO" id="GO:0160147">
    <property type="term" value="F:tRNA pseudouridine(38-40) synthase activity"/>
    <property type="evidence" value="ECO:0007669"/>
    <property type="project" value="UniProtKB-EC"/>
</dbReference>
<evidence type="ECO:0000313" key="7">
    <source>
        <dbReference type="EMBL" id="UUY03664.1"/>
    </source>
</evidence>
<dbReference type="InterPro" id="IPR020095">
    <property type="entry name" value="PsdUridine_synth_TruA_C"/>
</dbReference>
<dbReference type="Gene3D" id="3.30.70.660">
    <property type="entry name" value="Pseudouridine synthase I, catalytic domain, C-terminal subdomain"/>
    <property type="match status" value="1"/>
</dbReference>
<evidence type="ECO:0000256" key="3">
    <source>
        <dbReference type="ARBA" id="ARBA00023235"/>
    </source>
</evidence>
<evidence type="ECO:0000259" key="6">
    <source>
        <dbReference type="Pfam" id="PF01416"/>
    </source>
</evidence>
<dbReference type="Proteomes" id="UP001058860">
    <property type="component" value="Chromosome"/>
</dbReference>
<evidence type="ECO:0000256" key="5">
    <source>
        <dbReference type="RuleBase" id="RU003792"/>
    </source>
</evidence>
<protein>
    <recommendedName>
        <fullName evidence="4">tRNA pseudouridine synthase A</fullName>
        <ecNumber evidence="4">5.4.99.12</ecNumber>
    </recommendedName>
    <alternativeName>
        <fullName evidence="4">tRNA pseudouridine(38-40) synthase</fullName>
    </alternativeName>
    <alternativeName>
        <fullName evidence="4">tRNA pseudouridylate synthase I</fullName>
    </alternativeName>
    <alternativeName>
        <fullName evidence="4">tRNA-uridine isomerase I</fullName>
    </alternativeName>
</protein>
<keyword evidence="8" id="KW-1185">Reference proteome</keyword>
<dbReference type="InterPro" id="IPR001406">
    <property type="entry name" value="PsdUridine_synth_TruA"/>
</dbReference>
<gene>
    <name evidence="4 7" type="primary">truA</name>
    <name evidence="7" type="ORF">LRS13_23840</name>
</gene>
<sequence>MHSRLLLEYDGAAFNGWAVQPAHRTVQGELERALATILREDAVPVTVAGRTDRGVHAWGQVCSYAHEAVDPVRLNALLPDDVAVLDSRPAPGFDARGDAISRTYCYRIVNRRARSVWMRDRALWWLRPLDREALHACAAALAGTHDFTAFTPTQTEHVRFERDVFSAEWREDGDLLEFWITADTFMRHMNRVLVGTMLQVASGHRSVEDFTALLTGAPRSAAGPTAAPHGLALASVAYPGE</sequence>
<comment type="catalytic activity">
    <reaction evidence="4 5">
        <text>uridine(38/39/40) in tRNA = pseudouridine(38/39/40) in tRNA</text>
        <dbReference type="Rhea" id="RHEA:22376"/>
        <dbReference type="Rhea" id="RHEA-COMP:10085"/>
        <dbReference type="Rhea" id="RHEA-COMP:10087"/>
        <dbReference type="ChEBI" id="CHEBI:65314"/>
        <dbReference type="ChEBI" id="CHEBI:65315"/>
        <dbReference type="EC" id="5.4.99.12"/>
    </reaction>
</comment>
<evidence type="ECO:0000256" key="1">
    <source>
        <dbReference type="ARBA" id="ARBA00009375"/>
    </source>
</evidence>
<name>A0ABY5PG90_9ACTN</name>
<dbReference type="PIRSF" id="PIRSF001430">
    <property type="entry name" value="tRNA_psdUrid_synth"/>
    <property type="match status" value="1"/>
</dbReference>
<dbReference type="PANTHER" id="PTHR11142:SF0">
    <property type="entry name" value="TRNA PSEUDOURIDINE SYNTHASE-LIKE 1"/>
    <property type="match status" value="1"/>
</dbReference>
<dbReference type="RefSeq" id="WP_353864166.1">
    <property type="nucleotide sequence ID" value="NZ_CP088295.1"/>
</dbReference>
<dbReference type="InterPro" id="IPR020094">
    <property type="entry name" value="TruA/RsuA/RluB/E/F_N"/>
</dbReference>
<dbReference type="PANTHER" id="PTHR11142">
    <property type="entry name" value="PSEUDOURIDYLATE SYNTHASE"/>
    <property type="match status" value="1"/>
</dbReference>
<dbReference type="Pfam" id="PF01416">
    <property type="entry name" value="PseudoU_synth_1"/>
    <property type="match status" value="1"/>
</dbReference>
<dbReference type="Gene3D" id="3.30.70.580">
    <property type="entry name" value="Pseudouridine synthase I, catalytic domain, N-terminal subdomain"/>
    <property type="match status" value="1"/>
</dbReference>
<dbReference type="EC" id="5.4.99.12" evidence="4"/>
<comment type="similarity">
    <text evidence="1 4 5">Belongs to the tRNA pseudouridine synthase TruA family.</text>
</comment>
<comment type="function">
    <text evidence="4">Formation of pseudouridine at positions 38, 39 and 40 in the anticodon stem and loop of transfer RNAs.</text>
</comment>
<organism evidence="7 8">
    <name type="scientific">Svornostia abyssi</name>
    <dbReference type="NCBI Taxonomy" id="2898438"/>
    <lineage>
        <taxon>Bacteria</taxon>
        <taxon>Bacillati</taxon>
        <taxon>Actinomycetota</taxon>
        <taxon>Thermoleophilia</taxon>
        <taxon>Solirubrobacterales</taxon>
        <taxon>Baekduiaceae</taxon>
        <taxon>Svornostia</taxon>
    </lineage>
</organism>
<dbReference type="CDD" id="cd02570">
    <property type="entry name" value="PseudoU_synth_EcTruA"/>
    <property type="match status" value="1"/>
</dbReference>
<dbReference type="HAMAP" id="MF_00171">
    <property type="entry name" value="TruA"/>
    <property type="match status" value="1"/>
</dbReference>
<dbReference type="NCBIfam" id="TIGR00071">
    <property type="entry name" value="hisT_truA"/>
    <property type="match status" value="1"/>
</dbReference>
<feature type="active site" description="Nucleophile" evidence="4">
    <location>
        <position position="52"/>
    </location>
</feature>
<feature type="binding site" evidence="4">
    <location>
        <position position="104"/>
    </location>
    <ligand>
        <name>substrate</name>
    </ligand>
</feature>
<evidence type="ECO:0000256" key="2">
    <source>
        <dbReference type="ARBA" id="ARBA00022694"/>
    </source>
</evidence>